<gene>
    <name evidence="1" type="ORF">OVA965_LOCUS28750</name>
    <name evidence="2" type="ORF">TMI583_LOCUS29508</name>
</gene>
<organism evidence="2 3">
    <name type="scientific">Didymodactylos carnosus</name>
    <dbReference type="NCBI Taxonomy" id="1234261"/>
    <lineage>
        <taxon>Eukaryota</taxon>
        <taxon>Metazoa</taxon>
        <taxon>Spiralia</taxon>
        <taxon>Gnathifera</taxon>
        <taxon>Rotifera</taxon>
        <taxon>Eurotatoria</taxon>
        <taxon>Bdelloidea</taxon>
        <taxon>Philodinida</taxon>
        <taxon>Philodinidae</taxon>
        <taxon>Didymodactylos</taxon>
    </lineage>
</organism>
<proteinExistence type="predicted"/>
<evidence type="ECO:0000313" key="3">
    <source>
        <dbReference type="Proteomes" id="UP000682733"/>
    </source>
</evidence>
<evidence type="ECO:0000313" key="2">
    <source>
        <dbReference type="EMBL" id="CAF4112818.1"/>
    </source>
</evidence>
<accession>A0A8S2QPD6</accession>
<sequence>MIKEPVNQYVQLFDANRKASAAKMIGDSDRHLPLVTLGDNVRVSVLLMDKSRADPPNVLALIIKEINGMYTIDCRGATINRLCARNQFEKCDSKVLKIGDINLEERSLRNIVENESDLGGQKFLNVIARKAVWRLHVLVEKINKGHCRI</sequence>
<comment type="caution">
    <text evidence="2">The sequence shown here is derived from an EMBL/GenBank/DDBJ whole genome shotgun (WGS) entry which is preliminary data.</text>
</comment>
<dbReference type="Proteomes" id="UP000682733">
    <property type="component" value="Unassembled WGS sequence"/>
</dbReference>
<evidence type="ECO:0000313" key="1">
    <source>
        <dbReference type="EMBL" id="CAF1305724.1"/>
    </source>
</evidence>
<protein>
    <submittedName>
        <fullName evidence="2">Uncharacterized protein</fullName>
    </submittedName>
</protein>
<dbReference type="EMBL" id="CAJOBA010041373">
    <property type="protein sequence ID" value="CAF4112818.1"/>
    <property type="molecule type" value="Genomic_DNA"/>
</dbReference>
<name>A0A8S2QPD6_9BILA</name>
<dbReference type="AlphaFoldDB" id="A0A8S2QPD6"/>
<dbReference type="Proteomes" id="UP000677228">
    <property type="component" value="Unassembled WGS sequence"/>
</dbReference>
<dbReference type="EMBL" id="CAJNOK010019792">
    <property type="protein sequence ID" value="CAF1305724.1"/>
    <property type="molecule type" value="Genomic_DNA"/>
</dbReference>
<reference evidence="2" key="1">
    <citation type="submission" date="2021-02" db="EMBL/GenBank/DDBJ databases">
        <authorList>
            <person name="Nowell W R."/>
        </authorList>
    </citation>
    <scope>NUCLEOTIDE SEQUENCE</scope>
</reference>